<comment type="caution">
    <text evidence="2">The sequence shown here is derived from an EMBL/GenBank/DDBJ whole genome shotgun (WGS) entry which is preliminary data.</text>
</comment>
<name>A0ABT8GA32_9MICO</name>
<evidence type="ECO:0008006" key="4">
    <source>
        <dbReference type="Google" id="ProtNLM"/>
    </source>
</evidence>
<evidence type="ECO:0000313" key="2">
    <source>
        <dbReference type="EMBL" id="MDN4475986.1"/>
    </source>
</evidence>
<feature type="compositionally biased region" description="Acidic residues" evidence="1">
    <location>
        <begin position="293"/>
        <end position="302"/>
    </location>
</feature>
<protein>
    <recommendedName>
        <fullName evidence="4">DUF3137 domain-containing protein</fullName>
    </recommendedName>
</protein>
<organism evidence="2 3">
    <name type="scientific">Demequina litoralis</name>
    <dbReference type="NCBI Taxonomy" id="3051660"/>
    <lineage>
        <taxon>Bacteria</taxon>
        <taxon>Bacillati</taxon>
        <taxon>Actinomycetota</taxon>
        <taxon>Actinomycetes</taxon>
        <taxon>Micrococcales</taxon>
        <taxon>Demequinaceae</taxon>
        <taxon>Demequina</taxon>
    </lineage>
</organism>
<feature type="region of interest" description="Disordered" evidence="1">
    <location>
        <begin position="275"/>
        <end position="302"/>
    </location>
</feature>
<evidence type="ECO:0000256" key="1">
    <source>
        <dbReference type="SAM" id="MobiDB-lite"/>
    </source>
</evidence>
<gene>
    <name evidence="2" type="ORF">QQX09_08975</name>
</gene>
<reference evidence="2" key="1">
    <citation type="submission" date="2023-06" db="EMBL/GenBank/DDBJ databases">
        <title>Sysu t00192.</title>
        <authorList>
            <person name="Gao L."/>
            <person name="Fang B.-Z."/>
            <person name="Li W.-J."/>
        </authorList>
    </citation>
    <scope>NUCLEOTIDE SEQUENCE</scope>
    <source>
        <strain evidence="2">SYSU T00192</strain>
    </source>
</reference>
<sequence length="302" mass="33187">MRGITSMRLGTGALVTLGVLAYVFGGQAAWILLLVGAAVAALAIWEYLEHARHRGEAARFAIEHGWSHTPRTAKYSLRFSGTPFDLRGSSVRQEDVLEGRYGGIECATYTHVVEQQADGERSSAQVFQVTLAELPVRLPRLDIVPEHLGHQLAQAFGGTDIEVESHEFNARWRVMARDRRYGHDVIDPRMIERLLAPDVEGRALRIDGGAVLMWTSGREGVDTLAKRLDVVAGVARRIPDHVVRRFREQGAAMADPDAPLTGPAWATTPGVLNSRRYTGIGSDEAQRWSSPDGEPEAEPPRA</sequence>
<dbReference type="RefSeq" id="WP_301133659.1">
    <property type="nucleotide sequence ID" value="NZ_JAUHPW010000006.1"/>
</dbReference>
<accession>A0ABT8GA32</accession>
<keyword evidence="3" id="KW-1185">Reference proteome</keyword>
<dbReference type="EMBL" id="JAUHPW010000006">
    <property type="protein sequence ID" value="MDN4475986.1"/>
    <property type="molecule type" value="Genomic_DNA"/>
</dbReference>
<proteinExistence type="predicted"/>
<dbReference type="Proteomes" id="UP001172728">
    <property type="component" value="Unassembled WGS sequence"/>
</dbReference>
<evidence type="ECO:0000313" key="3">
    <source>
        <dbReference type="Proteomes" id="UP001172728"/>
    </source>
</evidence>